<reference evidence="2" key="1">
    <citation type="journal article" date="2017" name="Nat. Commun.">
        <title>The asparagus genome sheds light on the origin and evolution of a young Y chromosome.</title>
        <authorList>
            <person name="Harkess A."/>
            <person name="Zhou J."/>
            <person name="Xu C."/>
            <person name="Bowers J.E."/>
            <person name="Van der Hulst R."/>
            <person name="Ayyampalayam S."/>
            <person name="Mercati F."/>
            <person name="Riccardi P."/>
            <person name="McKain M.R."/>
            <person name="Kakrana A."/>
            <person name="Tang H."/>
            <person name="Ray J."/>
            <person name="Groenendijk J."/>
            <person name="Arikit S."/>
            <person name="Mathioni S.M."/>
            <person name="Nakano M."/>
            <person name="Shan H."/>
            <person name="Telgmann-Rauber A."/>
            <person name="Kanno A."/>
            <person name="Yue Z."/>
            <person name="Chen H."/>
            <person name="Li W."/>
            <person name="Chen Y."/>
            <person name="Xu X."/>
            <person name="Zhang Y."/>
            <person name="Luo S."/>
            <person name="Chen H."/>
            <person name="Gao J."/>
            <person name="Mao Z."/>
            <person name="Pires J.C."/>
            <person name="Luo M."/>
            <person name="Kudrna D."/>
            <person name="Wing R.A."/>
            <person name="Meyers B.C."/>
            <person name="Yi K."/>
            <person name="Kong H."/>
            <person name="Lavrijsen P."/>
            <person name="Sunseri F."/>
            <person name="Falavigna A."/>
            <person name="Ye Y."/>
            <person name="Leebens-Mack J.H."/>
            <person name="Chen G."/>
        </authorList>
    </citation>
    <scope>NUCLEOTIDE SEQUENCE [LARGE SCALE GENOMIC DNA]</scope>
    <source>
        <strain evidence="2">cv. DH0086</strain>
    </source>
</reference>
<accession>A0A5P1F116</accession>
<dbReference type="OMA" id="LEDITTW"/>
<dbReference type="EMBL" id="CM007385">
    <property type="protein sequence ID" value="ONK70479.1"/>
    <property type="molecule type" value="Genomic_DNA"/>
</dbReference>
<evidence type="ECO:0000313" key="1">
    <source>
        <dbReference type="EMBL" id="ONK70479.1"/>
    </source>
</evidence>
<dbReference type="SUPFAM" id="SSF51735">
    <property type="entry name" value="NAD(P)-binding Rossmann-fold domains"/>
    <property type="match status" value="1"/>
</dbReference>
<dbReference type="Proteomes" id="UP000243459">
    <property type="component" value="Chromosome 5"/>
</dbReference>
<gene>
    <name evidence="1" type="ORF">A4U43_C05F34140</name>
</gene>
<dbReference type="PANTHER" id="PTHR32487">
    <property type="entry name" value="3-OXO-DELTA(4,5)-STEROID 5-BETA-REDUCTASE"/>
    <property type="match status" value="1"/>
</dbReference>
<proteinExistence type="predicted"/>
<dbReference type="InterPro" id="IPR036291">
    <property type="entry name" value="NAD(P)-bd_dom_sf"/>
</dbReference>
<protein>
    <submittedName>
        <fullName evidence="1">Uncharacterized protein</fullName>
    </submittedName>
</protein>
<evidence type="ECO:0000313" key="2">
    <source>
        <dbReference type="Proteomes" id="UP000243459"/>
    </source>
</evidence>
<keyword evidence="2" id="KW-1185">Reference proteome</keyword>
<dbReference type="PANTHER" id="PTHR32487:SF13">
    <property type="entry name" value="LOW QUALITY PROTEIN: IRIDOID SYNTHASE-LIKE"/>
    <property type="match status" value="1"/>
</dbReference>
<dbReference type="AlphaFoldDB" id="A0A5P1F116"/>
<name>A0A5P1F116_ASPOF</name>
<sequence length="187" mass="21074">MGSSDRSLYNVLLTLATYALICRHERAPFLFPGSSYMWRHFCDVSDADLIASQQIWAGTTPSAANQAFNCVNGDVFTWRSFWKALCELFRVEFVECESEGGAPDWSSRMAGKGPVWAEIVEENGLKKTRLEEIACFGAVGCILNFGFQHVSCMNKSREYGFVESVDTLKSVAKWVFRLREMGVIPRD</sequence>
<dbReference type="Gene3D" id="3.40.50.720">
    <property type="entry name" value="NAD(P)-binding Rossmann-like Domain"/>
    <property type="match status" value="1"/>
</dbReference>
<dbReference type="OrthoDB" id="1731983at2759"/>
<dbReference type="Gramene" id="ONK70479">
    <property type="protein sequence ID" value="ONK70479"/>
    <property type="gene ID" value="A4U43_C05F34140"/>
</dbReference>
<organism evidence="1 2">
    <name type="scientific">Asparagus officinalis</name>
    <name type="common">Garden asparagus</name>
    <dbReference type="NCBI Taxonomy" id="4686"/>
    <lineage>
        <taxon>Eukaryota</taxon>
        <taxon>Viridiplantae</taxon>
        <taxon>Streptophyta</taxon>
        <taxon>Embryophyta</taxon>
        <taxon>Tracheophyta</taxon>
        <taxon>Spermatophyta</taxon>
        <taxon>Magnoliopsida</taxon>
        <taxon>Liliopsida</taxon>
        <taxon>Asparagales</taxon>
        <taxon>Asparagaceae</taxon>
        <taxon>Asparagoideae</taxon>
        <taxon>Asparagus</taxon>
    </lineage>
</organism>